<feature type="coiled-coil region" evidence="1">
    <location>
        <begin position="137"/>
        <end position="171"/>
    </location>
</feature>
<dbReference type="AlphaFoldDB" id="N1R260"/>
<name>N1R260_AEGTA</name>
<feature type="coiled-coil region" evidence="1">
    <location>
        <begin position="282"/>
        <end position="309"/>
    </location>
</feature>
<evidence type="ECO:0000256" key="1">
    <source>
        <dbReference type="SAM" id="Coils"/>
    </source>
</evidence>
<accession>N1R260</accession>
<keyword evidence="1" id="KW-0175">Coiled coil</keyword>
<protein>
    <submittedName>
        <fullName evidence="3">Uncharacterized protein</fullName>
    </submittedName>
</protein>
<sequence>MDGKKKRNRKKKGNQGKNTGDAVTNADEAVPQSHNDDLAPKENYSGADADDAVSSVGDAVSSVGEGTQYQNHEQTPHAKQNVANTDETISSSVGEVIPCDENHEPTMTQENHKVSNTVYADQRSIGISDSTVELVKDRLFESKLDKLHDTIKQLEDEKGLWLQKVNKMESELEKLHNKVGYHAQNEVILEEKLNNLQNGYDMLVKNEEVLNNNVKCVEDVNGVLTHQETSLKERLSLLEETNKALQEQHVHICLYILILLFNSKAWQVKVLDETSKSTVEENQRLVVSVDELESRLQTLEAKIALTEASITKEVPENEVMNQTDLAGSFLHKQTADFTTVISKGNELAADRGLNSSLAVTSDNIYSHVSNIPVGAYASDHADETSVYFPEATSSNGAGQRLMNANARQGFDEPRTSGEIVPVPLDDILIHEDDPQPAGSDVETAEEVPFTDAPIVGAPFRLISFVARYVSGADLVNQK</sequence>
<proteinExistence type="predicted"/>
<dbReference type="EnsemblPlants" id="EMT12909">
    <property type="protein sequence ID" value="EMT12909"/>
    <property type="gene ID" value="F775_07890"/>
</dbReference>
<evidence type="ECO:0000313" key="3">
    <source>
        <dbReference type="EnsemblPlants" id="EMT12909"/>
    </source>
</evidence>
<feature type="region of interest" description="Disordered" evidence="2">
    <location>
        <begin position="1"/>
        <end position="85"/>
    </location>
</feature>
<feature type="compositionally biased region" description="Polar residues" evidence="2">
    <location>
        <begin position="67"/>
        <end position="85"/>
    </location>
</feature>
<organism evidence="3">
    <name type="scientific">Aegilops tauschii</name>
    <name type="common">Tausch's goatgrass</name>
    <name type="synonym">Aegilops squarrosa</name>
    <dbReference type="NCBI Taxonomy" id="37682"/>
    <lineage>
        <taxon>Eukaryota</taxon>
        <taxon>Viridiplantae</taxon>
        <taxon>Streptophyta</taxon>
        <taxon>Embryophyta</taxon>
        <taxon>Tracheophyta</taxon>
        <taxon>Spermatophyta</taxon>
        <taxon>Magnoliopsida</taxon>
        <taxon>Liliopsida</taxon>
        <taxon>Poales</taxon>
        <taxon>Poaceae</taxon>
        <taxon>BOP clade</taxon>
        <taxon>Pooideae</taxon>
        <taxon>Triticodae</taxon>
        <taxon>Triticeae</taxon>
        <taxon>Triticinae</taxon>
        <taxon>Aegilops</taxon>
    </lineage>
</organism>
<feature type="compositionally biased region" description="Basic residues" evidence="2">
    <location>
        <begin position="1"/>
        <end position="14"/>
    </location>
</feature>
<reference evidence="3" key="1">
    <citation type="submission" date="2015-06" db="UniProtKB">
        <authorList>
            <consortium name="EnsemblPlants"/>
        </authorList>
    </citation>
    <scope>IDENTIFICATION</scope>
</reference>
<feature type="compositionally biased region" description="Low complexity" evidence="2">
    <location>
        <begin position="52"/>
        <end position="66"/>
    </location>
</feature>
<evidence type="ECO:0000256" key="2">
    <source>
        <dbReference type="SAM" id="MobiDB-lite"/>
    </source>
</evidence>